<keyword evidence="8" id="KW-1185">Reference proteome</keyword>
<organism evidence="7 8">
    <name type="scientific">Tigriopus californicus</name>
    <name type="common">Marine copepod</name>
    <dbReference type="NCBI Taxonomy" id="6832"/>
    <lineage>
        <taxon>Eukaryota</taxon>
        <taxon>Metazoa</taxon>
        <taxon>Ecdysozoa</taxon>
        <taxon>Arthropoda</taxon>
        <taxon>Crustacea</taxon>
        <taxon>Multicrustacea</taxon>
        <taxon>Hexanauplia</taxon>
        <taxon>Copepoda</taxon>
        <taxon>Harpacticoida</taxon>
        <taxon>Harpacticidae</taxon>
        <taxon>Tigriopus</taxon>
    </lineage>
</organism>
<sequence>MMMLKMMNPFGSVTDSIPGVGGGGGDDDEGESKEEQMEQERLRQEAIKQAERERRDKYKKQEDEREVMRQSIRDKVQAKAMAEQQLNNIKGQVGEKCSIQ</sequence>
<dbReference type="PANTHER" id="PTHR16705">
    <property type="entry name" value="COMPLEXIN"/>
    <property type="match status" value="1"/>
</dbReference>
<name>A0A553PCF4_TIGCA</name>
<keyword evidence="4" id="KW-0532">Neurotransmitter transport</keyword>
<dbReference type="GO" id="GO:0019905">
    <property type="term" value="F:syntaxin binding"/>
    <property type="evidence" value="ECO:0007669"/>
    <property type="project" value="InterPro"/>
</dbReference>
<dbReference type="SUPFAM" id="SSF58038">
    <property type="entry name" value="SNARE fusion complex"/>
    <property type="match status" value="1"/>
</dbReference>
<proteinExistence type="inferred from homology"/>
<dbReference type="AlphaFoldDB" id="A0A553PCF4"/>
<feature type="region of interest" description="Disordered" evidence="6">
    <location>
        <begin position="1"/>
        <end position="72"/>
    </location>
</feature>
<comment type="function">
    <text evidence="5">Positively regulates a late step in synaptic vesicle exocytosis.</text>
</comment>
<dbReference type="STRING" id="6832.A0A553PCF4"/>
<dbReference type="Proteomes" id="UP000318571">
    <property type="component" value="Chromosome 2"/>
</dbReference>
<dbReference type="GO" id="GO:0043195">
    <property type="term" value="C:terminal bouton"/>
    <property type="evidence" value="ECO:0007669"/>
    <property type="project" value="TreeGrafter"/>
</dbReference>
<feature type="compositionally biased region" description="Basic and acidic residues" evidence="6">
    <location>
        <begin position="33"/>
        <end position="72"/>
    </location>
</feature>
<comment type="caution">
    <text evidence="7">The sequence shown here is derived from an EMBL/GenBank/DDBJ whole genome shotgun (WGS) entry which is preliminary data.</text>
</comment>
<protein>
    <recommendedName>
        <fullName evidence="9">Complexin</fullName>
    </recommendedName>
</protein>
<dbReference type="GO" id="GO:0031201">
    <property type="term" value="C:SNARE complex"/>
    <property type="evidence" value="ECO:0007669"/>
    <property type="project" value="TreeGrafter"/>
</dbReference>
<evidence type="ECO:0000256" key="1">
    <source>
        <dbReference type="ARBA" id="ARBA00005396"/>
    </source>
</evidence>
<evidence type="ECO:0000256" key="6">
    <source>
        <dbReference type="SAM" id="MobiDB-lite"/>
    </source>
</evidence>
<comment type="similarity">
    <text evidence="1">Belongs to the complexin/synaphin family.</text>
</comment>
<keyword evidence="2" id="KW-0813">Transport</keyword>
<evidence type="ECO:0000256" key="4">
    <source>
        <dbReference type="ARBA" id="ARBA00022775"/>
    </source>
</evidence>
<dbReference type="GO" id="GO:0046928">
    <property type="term" value="P:regulation of neurotransmitter secretion"/>
    <property type="evidence" value="ECO:0007669"/>
    <property type="project" value="TreeGrafter"/>
</dbReference>
<keyword evidence="3" id="KW-0268">Exocytosis</keyword>
<dbReference type="Pfam" id="PF05835">
    <property type="entry name" value="Synaphin"/>
    <property type="match status" value="1"/>
</dbReference>
<dbReference type="EMBL" id="VCGU01000005">
    <property type="protein sequence ID" value="TRY75349.1"/>
    <property type="molecule type" value="Genomic_DNA"/>
</dbReference>
<reference evidence="7 8" key="1">
    <citation type="journal article" date="2018" name="Nat. Ecol. Evol.">
        <title>Genomic signatures of mitonuclear coevolution across populations of Tigriopus californicus.</title>
        <authorList>
            <person name="Barreto F.S."/>
            <person name="Watson E.T."/>
            <person name="Lima T.G."/>
            <person name="Willett C.S."/>
            <person name="Edmands S."/>
            <person name="Li W."/>
            <person name="Burton R.S."/>
        </authorList>
    </citation>
    <scope>NUCLEOTIDE SEQUENCE [LARGE SCALE GENOMIC DNA]</scope>
    <source>
        <strain evidence="7 8">San Diego</strain>
    </source>
</reference>
<evidence type="ECO:0000256" key="2">
    <source>
        <dbReference type="ARBA" id="ARBA00022448"/>
    </source>
</evidence>
<dbReference type="OMA" id="TIEGKCA"/>
<evidence type="ECO:0008006" key="9">
    <source>
        <dbReference type="Google" id="ProtNLM"/>
    </source>
</evidence>
<evidence type="ECO:0000256" key="5">
    <source>
        <dbReference type="ARBA" id="ARBA00037297"/>
    </source>
</evidence>
<gene>
    <name evidence="7" type="ORF">TCAL_01638</name>
</gene>
<dbReference type="Gene3D" id="1.20.5.580">
    <property type="entry name" value="Single Helix bin"/>
    <property type="match status" value="1"/>
</dbReference>
<dbReference type="PANTHER" id="PTHR16705:SF4">
    <property type="entry name" value="COMPLEXIN"/>
    <property type="match status" value="1"/>
</dbReference>
<dbReference type="InterPro" id="IPR008849">
    <property type="entry name" value="Synaphin"/>
</dbReference>
<evidence type="ECO:0000313" key="8">
    <source>
        <dbReference type="Proteomes" id="UP000318571"/>
    </source>
</evidence>
<accession>A0A553PCF4</accession>
<evidence type="ECO:0000313" key="7">
    <source>
        <dbReference type="EMBL" id="TRY75349.1"/>
    </source>
</evidence>
<dbReference type="GO" id="GO:0016079">
    <property type="term" value="P:synaptic vesicle exocytosis"/>
    <property type="evidence" value="ECO:0007669"/>
    <property type="project" value="TreeGrafter"/>
</dbReference>
<evidence type="ECO:0000256" key="3">
    <source>
        <dbReference type="ARBA" id="ARBA00022483"/>
    </source>
</evidence>